<sequence length="247" mass="27149">MGYPPSLAQRNKYWPHYKPGRHPGTASARHLPNPALHRSTLPPQVPNTSNPWWIPQCQLPAIPFAPAIPDSHWPLPLPLDISATLQPLPREGLSSPANTSIAGSNTPHSEPYSPVTSESDPTPSPDIVHAVCNAPIIAPIPLPYHSPTFLQFDLPDDDEDLSHPPYFSRPHKRKRQEEDPEDSSDELMLMIPNIIIPASKRRATAATVSSVSSWSQLPSGMQNLSVHHYPHTRWHLPAAGVGQCMPG</sequence>
<evidence type="ECO:0000313" key="3">
    <source>
        <dbReference type="Proteomes" id="UP001212997"/>
    </source>
</evidence>
<feature type="region of interest" description="Disordered" evidence="1">
    <location>
        <begin position="88"/>
        <end position="127"/>
    </location>
</feature>
<gene>
    <name evidence="2" type="ORF">NLI96_g6394</name>
</gene>
<evidence type="ECO:0000256" key="1">
    <source>
        <dbReference type="SAM" id="MobiDB-lite"/>
    </source>
</evidence>
<dbReference type="AlphaFoldDB" id="A0AAD5YD06"/>
<feature type="region of interest" description="Disordered" evidence="1">
    <location>
        <begin position="155"/>
        <end position="185"/>
    </location>
</feature>
<feature type="region of interest" description="Disordered" evidence="1">
    <location>
        <begin position="12"/>
        <end position="42"/>
    </location>
</feature>
<comment type="caution">
    <text evidence="2">The sequence shown here is derived from an EMBL/GenBank/DDBJ whole genome shotgun (WGS) entry which is preliminary data.</text>
</comment>
<protein>
    <submittedName>
        <fullName evidence="2">Uncharacterized protein</fullName>
    </submittedName>
</protein>
<name>A0AAD5YD06_9APHY</name>
<keyword evidence="3" id="KW-1185">Reference proteome</keyword>
<dbReference type="EMBL" id="JANAWD010000232">
    <property type="protein sequence ID" value="KAJ3483342.1"/>
    <property type="molecule type" value="Genomic_DNA"/>
</dbReference>
<evidence type="ECO:0000313" key="2">
    <source>
        <dbReference type="EMBL" id="KAJ3483342.1"/>
    </source>
</evidence>
<dbReference type="Proteomes" id="UP001212997">
    <property type="component" value="Unassembled WGS sequence"/>
</dbReference>
<feature type="compositionally biased region" description="Polar residues" evidence="1">
    <location>
        <begin position="95"/>
        <end position="121"/>
    </location>
</feature>
<organism evidence="2 3">
    <name type="scientific">Meripilus lineatus</name>
    <dbReference type="NCBI Taxonomy" id="2056292"/>
    <lineage>
        <taxon>Eukaryota</taxon>
        <taxon>Fungi</taxon>
        <taxon>Dikarya</taxon>
        <taxon>Basidiomycota</taxon>
        <taxon>Agaricomycotina</taxon>
        <taxon>Agaricomycetes</taxon>
        <taxon>Polyporales</taxon>
        <taxon>Meripilaceae</taxon>
        <taxon>Meripilus</taxon>
    </lineage>
</organism>
<proteinExistence type="predicted"/>
<accession>A0AAD5YD06</accession>
<reference evidence="2" key="1">
    <citation type="submission" date="2022-07" db="EMBL/GenBank/DDBJ databases">
        <title>Genome Sequence of Physisporinus lineatus.</title>
        <authorList>
            <person name="Buettner E."/>
        </authorList>
    </citation>
    <scope>NUCLEOTIDE SEQUENCE</scope>
    <source>
        <strain evidence="2">VT162</strain>
    </source>
</reference>